<dbReference type="InterPro" id="IPR017953">
    <property type="entry name" value="Carbohydrate_kinase_pred_CS"/>
</dbReference>
<feature type="binding site" evidence="6">
    <location>
        <position position="226"/>
    </location>
    <ligand>
        <name>AMP</name>
        <dbReference type="ChEBI" id="CHEBI:456215"/>
    </ligand>
</feature>
<dbReference type="InterPro" id="IPR000631">
    <property type="entry name" value="CARKD"/>
</dbReference>
<gene>
    <name evidence="6" type="primary">nnrD</name>
    <name evidence="8" type="ORF">Mal4_28750</name>
</gene>
<comment type="cofactor">
    <cofactor evidence="6">
        <name>Mg(2+)</name>
        <dbReference type="ChEBI" id="CHEBI:18420"/>
    </cofactor>
</comment>
<comment type="subunit">
    <text evidence="6">Homotetramer.</text>
</comment>
<feature type="binding site" evidence="6">
    <location>
        <position position="110"/>
    </location>
    <ligand>
        <name>(6S)-NADPHX</name>
        <dbReference type="ChEBI" id="CHEBI:64076"/>
    </ligand>
</feature>
<evidence type="ECO:0000313" key="9">
    <source>
        <dbReference type="Proteomes" id="UP000320496"/>
    </source>
</evidence>
<dbReference type="RefSeq" id="WP_145369816.1">
    <property type="nucleotide sequence ID" value="NZ_CP036275.1"/>
</dbReference>
<dbReference type="InterPro" id="IPR029056">
    <property type="entry name" value="Ribokinase-like"/>
</dbReference>
<dbReference type="HAMAP" id="MF_01965">
    <property type="entry name" value="NADHX_dehydratase"/>
    <property type="match status" value="1"/>
</dbReference>
<comment type="catalytic activity">
    <reaction evidence="6">
        <text>(6S)-NADPHX + ADP = AMP + phosphate + NADPH + H(+)</text>
        <dbReference type="Rhea" id="RHEA:32235"/>
        <dbReference type="ChEBI" id="CHEBI:15378"/>
        <dbReference type="ChEBI" id="CHEBI:43474"/>
        <dbReference type="ChEBI" id="CHEBI:57783"/>
        <dbReference type="ChEBI" id="CHEBI:64076"/>
        <dbReference type="ChEBI" id="CHEBI:456215"/>
        <dbReference type="ChEBI" id="CHEBI:456216"/>
        <dbReference type="EC" id="4.2.1.136"/>
    </reaction>
</comment>
<dbReference type="NCBIfam" id="TIGR00196">
    <property type="entry name" value="yjeF_cterm"/>
    <property type="match status" value="1"/>
</dbReference>
<dbReference type="EMBL" id="CP036275">
    <property type="protein sequence ID" value="QDU38546.1"/>
    <property type="molecule type" value="Genomic_DNA"/>
</dbReference>
<evidence type="ECO:0000256" key="6">
    <source>
        <dbReference type="HAMAP-Rule" id="MF_01965"/>
    </source>
</evidence>
<dbReference type="PANTHER" id="PTHR12592">
    <property type="entry name" value="ATP-DEPENDENT (S)-NAD(P)H-HYDRATE DEHYDRATASE FAMILY MEMBER"/>
    <property type="match status" value="1"/>
</dbReference>
<dbReference type="Gene3D" id="3.40.1190.20">
    <property type="match status" value="1"/>
</dbReference>
<keyword evidence="2 6" id="KW-0067">ATP-binding</keyword>
<feature type="binding site" evidence="6">
    <location>
        <begin position="198"/>
        <end position="202"/>
    </location>
    <ligand>
        <name>AMP</name>
        <dbReference type="ChEBI" id="CHEBI:456215"/>
    </ligand>
</feature>
<dbReference type="PROSITE" id="PS51383">
    <property type="entry name" value="YJEF_C_3"/>
    <property type="match status" value="1"/>
</dbReference>
<dbReference type="AlphaFoldDB" id="A0A517Z7U8"/>
<feature type="binding site" evidence="6">
    <location>
        <position position="39"/>
    </location>
    <ligand>
        <name>(6S)-NADPHX</name>
        <dbReference type="ChEBI" id="CHEBI:64076"/>
    </ligand>
</feature>
<dbReference type="Pfam" id="PF01256">
    <property type="entry name" value="Carb_kinase"/>
    <property type="match status" value="1"/>
</dbReference>
<comment type="similarity">
    <text evidence="6">Belongs to the NnrD/CARKD family.</text>
</comment>
<dbReference type="CDD" id="cd01171">
    <property type="entry name" value="YXKO-related"/>
    <property type="match status" value="1"/>
</dbReference>
<evidence type="ECO:0000313" key="8">
    <source>
        <dbReference type="EMBL" id="QDU38546.1"/>
    </source>
</evidence>
<keyword evidence="3 6" id="KW-0521">NADP</keyword>
<dbReference type="EC" id="4.2.1.136" evidence="6"/>
<evidence type="ECO:0000256" key="4">
    <source>
        <dbReference type="ARBA" id="ARBA00023027"/>
    </source>
</evidence>
<keyword evidence="1 6" id="KW-0547">Nucleotide-binding</keyword>
<keyword evidence="9" id="KW-1185">Reference proteome</keyword>
<dbReference type="GO" id="GO:0052855">
    <property type="term" value="F:ADP-dependent NAD(P)H-hydrate dehydratase activity"/>
    <property type="evidence" value="ECO:0007669"/>
    <property type="project" value="UniProtKB-UniRule"/>
</dbReference>
<dbReference type="SUPFAM" id="SSF53613">
    <property type="entry name" value="Ribokinase-like"/>
    <property type="match status" value="1"/>
</dbReference>
<dbReference type="GO" id="GO:0052856">
    <property type="term" value="F:NAD(P)HX epimerase activity"/>
    <property type="evidence" value="ECO:0007669"/>
    <property type="project" value="TreeGrafter"/>
</dbReference>
<keyword evidence="5 6" id="KW-0456">Lyase</keyword>
<dbReference type="OrthoDB" id="9806925at2"/>
<comment type="catalytic activity">
    <reaction evidence="6">
        <text>(6S)-NADHX + ADP = AMP + phosphate + NADH + H(+)</text>
        <dbReference type="Rhea" id="RHEA:32223"/>
        <dbReference type="ChEBI" id="CHEBI:15378"/>
        <dbReference type="ChEBI" id="CHEBI:43474"/>
        <dbReference type="ChEBI" id="CHEBI:57945"/>
        <dbReference type="ChEBI" id="CHEBI:64074"/>
        <dbReference type="ChEBI" id="CHEBI:456215"/>
        <dbReference type="ChEBI" id="CHEBI:456216"/>
        <dbReference type="EC" id="4.2.1.136"/>
    </reaction>
</comment>
<dbReference type="PROSITE" id="PS01050">
    <property type="entry name" value="YJEF_C_2"/>
    <property type="match status" value="1"/>
</dbReference>
<name>A0A517Z7U8_9PLAN</name>
<accession>A0A517Z7U8</accession>
<proteinExistence type="inferred from homology"/>
<evidence type="ECO:0000256" key="2">
    <source>
        <dbReference type="ARBA" id="ARBA00022840"/>
    </source>
</evidence>
<dbReference type="GO" id="GO:0005524">
    <property type="term" value="F:ATP binding"/>
    <property type="evidence" value="ECO:0007669"/>
    <property type="project" value="UniProtKB-KW"/>
</dbReference>
<sequence length="291" mass="30399">MSIERVTELPFLPERSQDAHKGTFGRVLIAAGSRGMSGAACLAGRGALRGGAGLVYVACPPEILPTVAAAEPSYLTIPLVEDLQGHIAETSLDILRIRAVGMSALAIGPGWGKSQGLQSLTRDLYEQIRQPMVLDADALNALAGSFDQLGRPHAGRVLTPHPGEFARMIDSDISTVQDNREDMSVDFAHRHNVVLVLKGAGTVVTDGKRLTVNPTGNPGMATGGTGDVLTGLIAALLAQGLEPFAAAQLGAWLHGLAGDLAAAERSQPGLIASDLPEFLPGAWKQYFSIQG</sequence>
<evidence type="ECO:0000256" key="3">
    <source>
        <dbReference type="ARBA" id="ARBA00022857"/>
    </source>
</evidence>
<comment type="function">
    <text evidence="6">Catalyzes the dehydration of the S-form of NAD(P)HX at the expense of ADP, which is converted to AMP. Together with NAD(P)HX epimerase, which catalyzes the epimerization of the S- and R-forms, the enzyme allows the repair of both epimers of NAD(P)HX, a damaged form of NAD(P)H that is a result of enzymatic or heat-dependent hydration.</text>
</comment>
<protein>
    <recommendedName>
        <fullName evidence="6">ADP-dependent (S)-NAD(P)H-hydrate dehydratase</fullName>
        <ecNumber evidence="6">4.2.1.136</ecNumber>
    </recommendedName>
    <alternativeName>
        <fullName evidence="6">ADP-dependent NAD(P)HX dehydratase</fullName>
    </alternativeName>
</protein>
<dbReference type="KEGG" id="mri:Mal4_28750"/>
<dbReference type="PANTHER" id="PTHR12592:SF0">
    <property type="entry name" value="ATP-DEPENDENT (S)-NAD(P)H-HYDRATE DEHYDRATASE"/>
    <property type="match status" value="1"/>
</dbReference>
<feature type="domain" description="YjeF C-terminal" evidence="7">
    <location>
        <begin position="4"/>
        <end position="286"/>
    </location>
</feature>
<evidence type="ECO:0000256" key="5">
    <source>
        <dbReference type="ARBA" id="ARBA00023239"/>
    </source>
</evidence>
<dbReference type="GO" id="GO:0110051">
    <property type="term" value="P:metabolite repair"/>
    <property type="evidence" value="ECO:0007669"/>
    <property type="project" value="TreeGrafter"/>
</dbReference>
<evidence type="ECO:0000256" key="1">
    <source>
        <dbReference type="ARBA" id="ARBA00022741"/>
    </source>
</evidence>
<keyword evidence="4 6" id="KW-0520">NAD</keyword>
<reference evidence="8 9" key="1">
    <citation type="submission" date="2019-02" db="EMBL/GenBank/DDBJ databases">
        <title>Deep-cultivation of Planctomycetes and their phenomic and genomic characterization uncovers novel biology.</title>
        <authorList>
            <person name="Wiegand S."/>
            <person name="Jogler M."/>
            <person name="Boedeker C."/>
            <person name="Pinto D."/>
            <person name="Vollmers J."/>
            <person name="Rivas-Marin E."/>
            <person name="Kohn T."/>
            <person name="Peeters S.H."/>
            <person name="Heuer A."/>
            <person name="Rast P."/>
            <person name="Oberbeckmann S."/>
            <person name="Bunk B."/>
            <person name="Jeske O."/>
            <person name="Meyerdierks A."/>
            <person name="Storesund J.E."/>
            <person name="Kallscheuer N."/>
            <person name="Luecker S."/>
            <person name="Lage O.M."/>
            <person name="Pohl T."/>
            <person name="Merkel B.J."/>
            <person name="Hornburger P."/>
            <person name="Mueller R.-W."/>
            <person name="Bruemmer F."/>
            <person name="Labrenz M."/>
            <person name="Spormann A.M."/>
            <person name="Op den Camp H."/>
            <person name="Overmann J."/>
            <person name="Amann R."/>
            <person name="Jetten M.S.M."/>
            <person name="Mascher T."/>
            <person name="Medema M.H."/>
            <person name="Devos D.P."/>
            <person name="Kaster A.-K."/>
            <person name="Ovreas L."/>
            <person name="Rohde M."/>
            <person name="Galperin M.Y."/>
            <person name="Jogler C."/>
        </authorList>
    </citation>
    <scope>NUCLEOTIDE SEQUENCE [LARGE SCALE GENOMIC DNA]</scope>
    <source>
        <strain evidence="8 9">Mal4</strain>
    </source>
</reference>
<evidence type="ECO:0000259" key="7">
    <source>
        <dbReference type="PROSITE" id="PS51383"/>
    </source>
</evidence>
<feature type="binding site" evidence="6">
    <location>
        <position position="227"/>
    </location>
    <ligand>
        <name>(6S)-NADPHX</name>
        <dbReference type="ChEBI" id="CHEBI:64076"/>
    </ligand>
</feature>
<dbReference type="GO" id="GO:0046496">
    <property type="term" value="P:nicotinamide nucleotide metabolic process"/>
    <property type="evidence" value="ECO:0007669"/>
    <property type="project" value="UniProtKB-UniRule"/>
</dbReference>
<dbReference type="Proteomes" id="UP000320496">
    <property type="component" value="Chromosome"/>
</dbReference>
<organism evidence="8 9">
    <name type="scientific">Maioricimonas rarisocia</name>
    <dbReference type="NCBI Taxonomy" id="2528026"/>
    <lineage>
        <taxon>Bacteria</taxon>
        <taxon>Pseudomonadati</taxon>
        <taxon>Planctomycetota</taxon>
        <taxon>Planctomycetia</taxon>
        <taxon>Planctomycetales</taxon>
        <taxon>Planctomycetaceae</taxon>
        <taxon>Maioricimonas</taxon>
    </lineage>
</organism>
<feature type="binding site" evidence="6">
    <location>
        <position position="161"/>
    </location>
    <ligand>
        <name>(6S)-NADPHX</name>
        <dbReference type="ChEBI" id="CHEBI:64076"/>
    </ligand>
</feature>